<keyword evidence="3" id="KW-1185">Reference proteome</keyword>
<dbReference type="PANTHER" id="PTHR10378">
    <property type="entry name" value="LIM DOMAIN-BINDING PROTEIN"/>
    <property type="match status" value="1"/>
</dbReference>
<feature type="compositionally biased region" description="Low complexity" evidence="1">
    <location>
        <begin position="712"/>
        <end position="727"/>
    </location>
</feature>
<feature type="region of interest" description="Disordered" evidence="1">
    <location>
        <begin position="67"/>
        <end position="210"/>
    </location>
</feature>
<feature type="compositionally biased region" description="Low complexity" evidence="1">
    <location>
        <begin position="755"/>
        <end position="765"/>
    </location>
</feature>
<feature type="region of interest" description="Disordered" evidence="1">
    <location>
        <begin position="781"/>
        <end position="875"/>
    </location>
</feature>
<feature type="compositionally biased region" description="Low complexity" evidence="1">
    <location>
        <begin position="860"/>
        <end position="875"/>
    </location>
</feature>
<accession>A0A7J7HQJ3</accession>
<dbReference type="EMBL" id="JACBKZ010000003">
    <property type="protein sequence ID" value="KAF5955140.1"/>
    <property type="molecule type" value="Genomic_DNA"/>
</dbReference>
<organism evidence="2 3">
    <name type="scientific">Camellia sinensis</name>
    <name type="common">Tea plant</name>
    <name type="synonym">Thea sinensis</name>
    <dbReference type="NCBI Taxonomy" id="4442"/>
    <lineage>
        <taxon>Eukaryota</taxon>
        <taxon>Viridiplantae</taxon>
        <taxon>Streptophyta</taxon>
        <taxon>Embryophyta</taxon>
        <taxon>Tracheophyta</taxon>
        <taxon>Spermatophyta</taxon>
        <taxon>Magnoliopsida</taxon>
        <taxon>eudicotyledons</taxon>
        <taxon>Gunneridae</taxon>
        <taxon>Pentapetalae</taxon>
        <taxon>asterids</taxon>
        <taxon>Ericales</taxon>
        <taxon>Theaceae</taxon>
        <taxon>Camellia</taxon>
    </lineage>
</organism>
<feature type="region of interest" description="Disordered" evidence="1">
    <location>
        <begin position="700"/>
        <end position="765"/>
    </location>
</feature>
<sequence>MVPSGPPTPIGGAQPVPSVLRSNSGLLGAQGGAMPSQGAFPSLVSPRTQFNNGNMLGNVSNVSSLLHQSFGNGGPNPGLSGPGSSQRGIIDTGAEPDTISNVGNGMGFTSAPSSFVPSNMANPGSSGQVQGQQFSNPSGNQMLPDQQQSQQIDPQNFQHNQQPMQQFSAPQNNQQQQQQYQSIRGGLGGVGPVKLEPQVTNDHHSQPPQQLHSLRNLGHVKLEPQQIQSMRNLATIKMEPQHSDQPLFLHQQQQQQQQQQFFHMSRHSPQAAAAQINLMNQQRLLQMQQQQQQLALKAHPLQRSPSQSPFQPQNLPMRSPVKPVHEPGMCARRLTRYMYEQQHRPEDNNIEFWRKFVAEFFAPNAKKKWCVSMYGNGRQTGVFPQDVWHCEICNRKPGRGFAVSKICLLSEATVEVLPRLFKIKYESGTLEELLYVDMPREYQNNSGQIVLDYAKAIQESVFDQLRVVRDGQLRIVFSPDLKICSWEFCARRHEELIPRRLLIPQVSQLGAAAQKYQAATQNASPNLSVPELQNNCNMGHACPDMDTARRVNERENEDKPGRRRSRALQLRSTIQSPIRLRSTIQPLRLRRALSRLCLRRALSLSRLSLLLAIAIASLSLASDRDRLASVSSLSVLSRLFVASARQLAKALEVPLVNDFGYTKRYVRCLQISEVVNSMKDLIDYSRETATGPMESLAKFPRRASSTPGFHGQPQQLEEQLQQQAQQQTMGQNSRNDQSSVQATAMQAASSNGVPNANNSLNSASATSSTSTIVGLLQQSSMNSRQPNPMNNANSPYGGSGIQIPSPGSSSTMPHAQPNPSPFQSPTPSSSNNALQNSHGGLTAAAHMSSASSPNISMQQQPALSSDADPSDSQSSVQKIIQEMMMSTQMNGGGGMVGVGSLGNDVKNVNGMLPTSNSTGLNGGNSLVGNGTANSNAGMGGAGYGSMGSGLGQSAMLNGIRASMGNNSMAMSGRVSMAAMARDPNLSHQQALGDQLLSGLGAVNGFNNLQFDWKPSP</sequence>
<evidence type="ECO:0000256" key="1">
    <source>
        <dbReference type="SAM" id="MobiDB-lite"/>
    </source>
</evidence>
<feature type="compositionally biased region" description="Polar residues" evidence="1">
    <location>
        <begin position="728"/>
        <end position="754"/>
    </location>
</feature>
<evidence type="ECO:0000313" key="3">
    <source>
        <dbReference type="Proteomes" id="UP000593564"/>
    </source>
</evidence>
<name>A0A7J7HQJ3_CAMSI</name>
<feature type="compositionally biased region" description="Basic and acidic residues" evidence="1">
    <location>
        <begin position="546"/>
        <end position="560"/>
    </location>
</feature>
<feature type="compositionally biased region" description="Low complexity" evidence="1">
    <location>
        <begin position="124"/>
        <end position="181"/>
    </location>
</feature>
<feature type="region of interest" description="Disordered" evidence="1">
    <location>
        <begin position="543"/>
        <end position="567"/>
    </location>
</feature>
<protein>
    <recommendedName>
        <fullName evidence="4">Transcriptional corepressor SEUSS</fullName>
    </recommendedName>
</protein>
<comment type="caution">
    <text evidence="2">The sequence shown here is derived from an EMBL/GenBank/DDBJ whole genome shotgun (WGS) entry which is preliminary data.</text>
</comment>
<dbReference type="Pfam" id="PF01803">
    <property type="entry name" value="LIM_bind"/>
    <property type="match status" value="1"/>
</dbReference>
<evidence type="ECO:0008006" key="4">
    <source>
        <dbReference type="Google" id="ProtNLM"/>
    </source>
</evidence>
<feature type="compositionally biased region" description="Polar residues" evidence="1">
    <location>
        <begin position="781"/>
        <end position="793"/>
    </location>
</feature>
<feature type="region of interest" description="Disordered" evidence="1">
    <location>
        <begin position="302"/>
        <end position="325"/>
    </location>
</feature>
<proteinExistence type="predicted"/>
<reference evidence="3" key="1">
    <citation type="journal article" date="2020" name="Nat. Commun.">
        <title>Genome assembly of wild tea tree DASZ reveals pedigree and selection history of tea varieties.</title>
        <authorList>
            <person name="Zhang W."/>
            <person name="Zhang Y."/>
            <person name="Qiu H."/>
            <person name="Guo Y."/>
            <person name="Wan H."/>
            <person name="Zhang X."/>
            <person name="Scossa F."/>
            <person name="Alseekh S."/>
            <person name="Zhang Q."/>
            <person name="Wang P."/>
            <person name="Xu L."/>
            <person name="Schmidt M.H."/>
            <person name="Jia X."/>
            <person name="Li D."/>
            <person name="Zhu A."/>
            <person name="Guo F."/>
            <person name="Chen W."/>
            <person name="Ni D."/>
            <person name="Usadel B."/>
            <person name="Fernie A.R."/>
            <person name="Wen W."/>
        </authorList>
    </citation>
    <scope>NUCLEOTIDE SEQUENCE [LARGE SCALE GENOMIC DNA]</scope>
    <source>
        <strain evidence="3">cv. G240</strain>
    </source>
</reference>
<dbReference type="AlphaFoldDB" id="A0A7J7HQJ3"/>
<dbReference type="Proteomes" id="UP000593564">
    <property type="component" value="Unassembled WGS sequence"/>
</dbReference>
<evidence type="ECO:0000313" key="2">
    <source>
        <dbReference type="EMBL" id="KAF5955140.1"/>
    </source>
</evidence>
<feature type="compositionally biased region" description="Low complexity" evidence="1">
    <location>
        <begin position="801"/>
        <end position="810"/>
    </location>
</feature>
<gene>
    <name evidence="2" type="ORF">HYC85_007996</name>
</gene>
<feature type="compositionally biased region" description="Polar residues" evidence="1">
    <location>
        <begin position="848"/>
        <end position="859"/>
    </location>
</feature>
<feature type="compositionally biased region" description="Polar residues" evidence="1">
    <location>
        <begin position="110"/>
        <end position="123"/>
    </location>
</feature>
<dbReference type="InterPro" id="IPR029005">
    <property type="entry name" value="LIM-bd/SEUSS"/>
</dbReference>
<feature type="compositionally biased region" description="Low complexity" evidence="1">
    <location>
        <begin position="302"/>
        <end position="313"/>
    </location>
</feature>
<reference evidence="2 3" key="2">
    <citation type="submission" date="2020-07" db="EMBL/GenBank/DDBJ databases">
        <title>Genome assembly of wild tea tree DASZ reveals pedigree and selection history of tea varieties.</title>
        <authorList>
            <person name="Zhang W."/>
        </authorList>
    </citation>
    <scope>NUCLEOTIDE SEQUENCE [LARGE SCALE GENOMIC DNA]</scope>
    <source>
        <strain evidence="3">cv. G240</strain>
        <tissue evidence="2">Leaf</tissue>
    </source>
</reference>
<feature type="region of interest" description="Disordered" evidence="1">
    <location>
        <begin position="1"/>
        <end position="33"/>
    </location>
</feature>